<evidence type="ECO:0000313" key="1">
    <source>
        <dbReference type="EMBL" id="WWQ65870.1"/>
    </source>
</evidence>
<sequence length="77" mass="8315">MPSAYPPPDWVLARRRAVGARIRARRREAGMTQEMVALNSGVDRPSIVNIEAGKQSPSVDTLIRIAAALGCDLSDLV</sequence>
<accession>A0ACD5AF41</accession>
<gene>
    <name evidence="1" type="ORF">V2W30_22765</name>
</gene>
<evidence type="ECO:0000313" key="2">
    <source>
        <dbReference type="Proteomes" id="UP001432251"/>
    </source>
</evidence>
<protein>
    <submittedName>
        <fullName evidence="1">Helix-turn-helix transcriptional regulator</fullName>
    </submittedName>
</protein>
<proteinExistence type="predicted"/>
<dbReference type="Proteomes" id="UP001432251">
    <property type="component" value="Chromosome"/>
</dbReference>
<dbReference type="EMBL" id="CP146022">
    <property type="protein sequence ID" value="WWQ65870.1"/>
    <property type="molecule type" value="Genomic_DNA"/>
</dbReference>
<reference evidence="1" key="1">
    <citation type="journal article" date="2025" name="Int. J. Syst. Evol. Microbiol.">
        <title>Streptomyces citrinus sp. nov., with yellow diffusible pigment.</title>
        <authorList>
            <person name="He Y."/>
            <person name="Yang E."/>
            <person name="Xu J."/>
            <person name="Sun Y."/>
            <person name="Sun L."/>
        </authorList>
    </citation>
    <scope>NUCLEOTIDE SEQUENCE</scope>
    <source>
        <strain evidence="1">Q6</strain>
    </source>
</reference>
<organism evidence="1 2">
    <name type="scientific">Streptomyces citrinus</name>
    <dbReference type="NCBI Taxonomy" id="3118173"/>
    <lineage>
        <taxon>Bacteria</taxon>
        <taxon>Bacillati</taxon>
        <taxon>Actinomycetota</taxon>
        <taxon>Actinomycetes</taxon>
        <taxon>Kitasatosporales</taxon>
        <taxon>Streptomycetaceae</taxon>
        <taxon>Streptomyces</taxon>
    </lineage>
</organism>
<name>A0ACD5AF41_9ACTN</name>
<keyword evidence="2" id="KW-1185">Reference proteome</keyword>